<dbReference type="Proteomes" id="UP000235786">
    <property type="component" value="Unassembled WGS sequence"/>
</dbReference>
<keyword evidence="2" id="KW-1185">Reference proteome</keyword>
<reference evidence="1 2" key="1">
    <citation type="submission" date="2016-04" db="EMBL/GenBank/DDBJ databases">
        <title>A degradative enzymes factory behind the ericoid mycorrhizal symbiosis.</title>
        <authorList>
            <consortium name="DOE Joint Genome Institute"/>
            <person name="Martino E."/>
            <person name="Morin E."/>
            <person name="Grelet G."/>
            <person name="Kuo A."/>
            <person name="Kohler A."/>
            <person name="Daghino S."/>
            <person name="Barry K."/>
            <person name="Choi C."/>
            <person name="Cichocki N."/>
            <person name="Clum A."/>
            <person name="Copeland A."/>
            <person name="Hainaut M."/>
            <person name="Haridas S."/>
            <person name="Labutti K."/>
            <person name="Lindquist E."/>
            <person name="Lipzen A."/>
            <person name="Khouja H.-R."/>
            <person name="Murat C."/>
            <person name="Ohm R."/>
            <person name="Olson A."/>
            <person name="Spatafora J."/>
            <person name="Veneault-Fourrey C."/>
            <person name="Henrissat B."/>
            <person name="Grigoriev I."/>
            <person name="Martin F."/>
            <person name="Perotto S."/>
        </authorList>
    </citation>
    <scope>NUCLEOTIDE SEQUENCE [LARGE SCALE GENOMIC DNA]</scope>
    <source>
        <strain evidence="1 2">F</strain>
    </source>
</reference>
<accession>A0A2J6RHR3</accession>
<organism evidence="1 2">
    <name type="scientific">Hyaloscypha variabilis (strain UAMH 11265 / GT02V1 / F)</name>
    <name type="common">Meliniomyces variabilis</name>
    <dbReference type="NCBI Taxonomy" id="1149755"/>
    <lineage>
        <taxon>Eukaryota</taxon>
        <taxon>Fungi</taxon>
        <taxon>Dikarya</taxon>
        <taxon>Ascomycota</taxon>
        <taxon>Pezizomycotina</taxon>
        <taxon>Leotiomycetes</taxon>
        <taxon>Helotiales</taxon>
        <taxon>Hyaloscyphaceae</taxon>
        <taxon>Hyaloscypha</taxon>
        <taxon>Hyaloscypha variabilis</taxon>
    </lineage>
</organism>
<dbReference type="PROSITE" id="PS51257">
    <property type="entry name" value="PROKAR_LIPOPROTEIN"/>
    <property type="match status" value="1"/>
</dbReference>
<proteinExistence type="predicted"/>
<gene>
    <name evidence="1" type="ORF">L207DRAFT_59969</name>
</gene>
<dbReference type="AlphaFoldDB" id="A0A2J6RHR3"/>
<name>A0A2J6RHR3_HYAVF</name>
<sequence>MDRTCLSHPTCFSGTSFIGLSCPSVCMNRLSTSSKKYFEMSPIGPTVLVCHRTTAADFHWSTELLSS</sequence>
<protein>
    <submittedName>
        <fullName evidence="1">Uncharacterized protein</fullName>
    </submittedName>
</protein>
<dbReference type="EMBL" id="KZ613948">
    <property type="protein sequence ID" value="PMD38037.1"/>
    <property type="molecule type" value="Genomic_DNA"/>
</dbReference>
<evidence type="ECO:0000313" key="2">
    <source>
        <dbReference type="Proteomes" id="UP000235786"/>
    </source>
</evidence>
<evidence type="ECO:0000313" key="1">
    <source>
        <dbReference type="EMBL" id="PMD38037.1"/>
    </source>
</evidence>